<dbReference type="SUPFAM" id="SSF55008">
    <property type="entry name" value="HMA, heavy metal-associated domain"/>
    <property type="match status" value="1"/>
</dbReference>
<organism evidence="3 4">
    <name type="scientific">Phytopseudomonas flavescens</name>
    <dbReference type="NCBI Taxonomy" id="29435"/>
    <lineage>
        <taxon>Bacteria</taxon>
        <taxon>Pseudomonadati</taxon>
        <taxon>Pseudomonadota</taxon>
        <taxon>Gammaproteobacteria</taxon>
        <taxon>Pseudomonadales</taxon>
        <taxon>Pseudomonadaceae</taxon>
        <taxon>Phytopseudomonas</taxon>
    </lineage>
</organism>
<dbReference type="PROSITE" id="PS01047">
    <property type="entry name" value="HMA_1"/>
    <property type="match status" value="1"/>
</dbReference>
<dbReference type="CDD" id="cd00371">
    <property type="entry name" value="HMA"/>
    <property type="match status" value="1"/>
</dbReference>
<dbReference type="Gene3D" id="3.30.70.100">
    <property type="match status" value="1"/>
</dbReference>
<dbReference type="PROSITE" id="PS50846">
    <property type="entry name" value="HMA_2"/>
    <property type="match status" value="1"/>
</dbReference>
<sequence>MQVFKVEGMTCAHCERAISAAVLAIDAAAQVQVDLPAGEVRVRTSHPVDQVLAAIIAEGYKAEALPAART</sequence>
<dbReference type="InterPro" id="IPR036163">
    <property type="entry name" value="HMA_dom_sf"/>
</dbReference>
<dbReference type="Pfam" id="PF00403">
    <property type="entry name" value="HMA"/>
    <property type="match status" value="1"/>
</dbReference>
<dbReference type="RefSeq" id="WP_084308487.1">
    <property type="nucleotide sequence ID" value="NZ_FNDG01000025.1"/>
</dbReference>
<dbReference type="InterPro" id="IPR017969">
    <property type="entry name" value="Heavy-metal-associated_CS"/>
</dbReference>
<evidence type="ECO:0000313" key="3">
    <source>
        <dbReference type="EMBL" id="SDI80423.1"/>
    </source>
</evidence>
<protein>
    <submittedName>
        <fullName evidence="3">Copper chaperone</fullName>
    </submittedName>
</protein>
<reference evidence="3 4" key="1">
    <citation type="submission" date="2016-10" db="EMBL/GenBank/DDBJ databases">
        <authorList>
            <person name="de Groot N.N."/>
        </authorList>
    </citation>
    <scope>NUCLEOTIDE SEQUENCE [LARGE SCALE GENOMIC DNA]</scope>
    <source>
        <strain evidence="3 4">LMG 18387</strain>
    </source>
</reference>
<dbReference type="STRING" id="29435.SAMN05216588_12520"/>
<evidence type="ECO:0000313" key="4">
    <source>
        <dbReference type="Proteomes" id="UP000198606"/>
    </source>
</evidence>
<name>A0A1G8NJP9_9GAMM</name>
<dbReference type="GO" id="GO:0046872">
    <property type="term" value="F:metal ion binding"/>
    <property type="evidence" value="ECO:0007669"/>
    <property type="project" value="UniProtKB-KW"/>
</dbReference>
<dbReference type="Proteomes" id="UP000198606">
    <property type="component" value="Unassembled WGS sequence"/>
</dbReference>
<dbReference type="EMBL" id="FNDG01000025">
    <property type="protein sequence ID" value="SDI80423.1"/>
    <property type="molecule type" value="Genomic_DNA"/>
</dbReference>
<keyword evidence="1" id="KW-0479">Metal-binding</keyword>
<evidence type="ECO:0000256" key="1">
    <source>
        <dbReference type="ARBA" id="ARBA00022723"/>
    </source>
</evidence>
<dbReference type="AlphaFoldDB" id="A0A1G8NJP9"/>
<feature type="domain" description="HMA" evidence="2">
    <location>
        <begin position="1"/>
        <end position="63"/>
    </location>
</feature>
<proteinExistence type="predicted"/>
<accession>A0A1G8NJP9</accession>
<evidence type="ECO:0000259" key="2">
    <source>
        <dbReference type="PROSITE" id="PS50846"/>
    </source>
</evidence>
<dbReference type="InterPro" id="IPR006121">
    <property type="entry name" value="HMA_dom"/>
</dbReference>
<gene>
    <name evidence="3" type="ORF">SAMN05216588_12520</name>
</gene>